<dbReference type="Proteomes" id="UP001164042">
    <property type="component" value="Chromosome"/>
</dbReference>
<sequence length="63" mass="7259">MKFRFYSATYVMTDGKARCTSSELEFESLEAAADFMRKGVIRQDVLRMAFIPVVCEQLDEVVE</sequence>
<gene>
    <name evidence="1" type="ORF">OF801_01870</name>
</gene>
<dbReference type="EMBL" id="CP109635">
    <property type="protein sequence ID" value="UYT10713.1"/>
    <property type="molecule type" value="Genomic_DNA"/>
</dbReference>
<accession>A0AA46TWK2</accession>
<organism evidence="1 2">
    <name type="scientific">Lactococcus garvieae</name>
    <dbReference type="NCBI Taxonomy" id="1363"/>
    <lineage>
        <taxon>Bacteria</taxon>
        <taxon>Bacillati</taxon>
        <taxon>Bacillota</taxon>
        <taxon>Bacilli</taxon>
        <taxon>Lactobacillales</taxon>
        <taxon>Streptococcaceae</taxon>
        <taxon>Lactococcus</taxon>
    </lineage>
</organism>
<evidence type="ECO:0000313" key="2">
    <source>
        <dbReference type="Proteomes" id="UP001164042"/>
    </source>
</evidence>
<dbReference type="RefSeq" id="WP_264308420.1">
    <property type="nucleotide sequence ID" value="NZ_CP109635.1"/>
</dbReference>
<name>A0AA46TWK2_9LACT</name>
<dbReference type="AlphaFoldDB" id="A0AA46TWK2"/>
<reference evidence="1" key="1">
    <citation type="submission" date="2022-10" db="EMBL/GenBank/DDBJ databases">
        <title>Genome assembly of Lactococcus garvieae isolates from cricket gut.</title>
        <authorList>
            <person name="Luecke A.R."/>
            <person name="Brown A.M.V."/>
            <person name="Wakeman C.A."/>
        </authorList>
    </citation>
    <scope>NUCLEOTIDE SEQUENCE</scope>
    <source>
        <strain evidence="1">Alexii-11_2</strain>
    </source>
</reference>
<proteinExistence type="predicted"/>
<protein>
    <submittedName>
        <fullName evidence="1">Uncharacterized protein</fullName>
    </submittedName>
</protein>
<evidence type="ECO:0000313" key="1">
    <source>
        <dbReference type="EMBL" id="UYT10713.1"/>
    </source>
</evidence>